<gene>
    <name evidence="2" type="ORF">V8G54_017380</name>
</gene>
<keyword evidence="3" id="KW-1185">Reference proteome</keyword>
<name>A0AAQ3NPQ7_VIGMU</name>
<evidence type="ECO:0000256" key="1">
    <source>
        <dbReference type="PROSITE-ProRule" id="PRU00235"/>
    </source>
</evidence>
<evidence type="ECO:0000313" key="2">
    <source>
        <dbReference type="EMBL" id="WVZ12850.1"/>
    </source>
</evidence>
<reference evidence="2 3" key="1">
    <citation type="journal article" date="2023" name="Life. Sci Alliance">
        <title>Evolutionary insights into 3D genome organization and epigenetic landscape of Vigna mungo.</title>
        <authorList>
            <person name="Junaid A."/>
            <person name="Singh B."/>
            <person name="Bhatia S."/>
        </authorList>
    </citation>
    <scope>NUCLEOTIDE SEQUENCE [LARGE SCALE GENOMIC DNA]</scope>
    <source>
        <strain evidence="2">Urdbean</strain>
    </source>
</reference>
<sequence length="102" mass="10574">MSTVMCLGDGSQGAVGSPVGLGLHAYEPTPVATLPSDIVSVHAGHYHSLALTSHGHLWAWGRNNEAQLGRGPSSRSRLDGGMLSLVLRMASCLDGVILRTVG</sequence>
<dbReference type="PROSITE" id="PS50012">
    <property type="entry name" value="RCC1_3"/>
    <property type="match status" value="1"/>
</dbReference>
<proteinExistence type="predicted"/>
<feature type="repeat" description="RCC1" evidence="1">
    <location>
        <begin position="2"/>
        <end position="54"/>
    </location>
</feature>
<dbReference type="PRINTS" id="PR00633">
    <property type="entry name" value="RCCNDNSATION"/>
</dbReference>
<organism evidence="2 3">
    <name type="scientific">Vigna mungo</name>
    <name type="common">Black gram</name>
    <name type="synonym">Phaseolus mungo</name>
    <dbReference type="NCBI Taxonomy" id="3915"/>
    <lineage>
        <taxon>Eukaryota</taxon>
        <taxon>Viridiplantae</taxon>
        <taxon>Streptophyta</taxon>
        <taxon>Embryophyta</taxon>
        <taxon>Tracheophyta</taxon>
        <taxon>Spermatophyta</taxon>
        <taxon>Magnoliopsida</taxon>
        <taxon>eudicotyledons</taxon>
        <taxon>Gunneridae</taxon>
        <taxon>Pentapetalae</taxon>
        <taxon>rosids</taxon>
        <taxon>fabids</taxon>
        <taxon>Fabales</taxon>
        <taxon>Fabaceae</taxon>
        <taxon>Papilionoideae</taxon>
        <taxon>50 kb inversion clade</taxon>
        <taxon>NPAAA clade</taxon>
        <taxon>indigoferoid/millettioid clade</taxon>
        <taxon>Phaseoleae</taxon>
        <taxon>Vigna</taxon>
    </lineage>
</organism>
<dbReference type="Gene3D" id="2.130.10.30">
    <property type="entry name" value="Regulator of chromosome condensation 1/beta-lactamase-inhibitor protein II"/>
    <property type="match status" value="1"/>
</dbReference>
<dbReference type="InterPro" id="IPR009091">
    <property type="entry name" value="RCC1/BLIP-II"/>
</dbReference>
<dbReference type="GO" id="GO:0005737">
    <property type="term" value="C:cytoplasm"/>
    <property type="evidence" value="ECO:0007669"/>
    <property type="project" value="TreeGrafter"/>
</dbReference>
<dbReference type="GO" id="GO:0005085">
    <property type="term" value="F:guanyl-nucleotide exchange factor activity"/>
    <property type="evidence" value="ECO:0007669"/>
    <property type="project" value="TreeGrafter"/>
</dbReference>
<dbReference type="InterPro" id="IPR000408">
    <property type="entry name" value="Reg_chr_condens"/>
</dbReference>
<dbReference type="Pfam" id="PF13540">
    <property type="entry name" value="RCC1_2"/>
    <property type="match status" value="1"/>
</dbReference>
<dbReference type="Proteomes" id="UP001374535">
    <property type="component" value="Chromosome 5"/>
</dbReference>
<protein>
    <submittedName>
        <fullName evidence="2">Uncharacterized protein</fullName>
    </submittedName>
</protein>
<dbReference type="InterPro" id="IPR051553">
    <property type="entry name" value="Ran_GTPase-activating"/>
</dbReference>
<dbReference type="AlphaFoldDB" id="A0AAQ3NPQ7"/>
<evidence type="ECO:0000313" key="3">
    <source>
        <dbReference type="Proteomes" id="UP001374535"/>
    </source>
</evidence>
<dbReference type="PANTHER" id="PTHR45982:SF1">
    <property type="entry name" value="REGULATOR OF CHROMOSOME CONDENSATION"/>
    <property type="match status" value="1"/>
</dbReference>
<accession>A0AAQ3NPQ7</accession>
<dbReference type="EMBL" id="CP144696">
    <property type="protein sequence ID" value="WVZ12850.1"/>
    <property type="molecule type" value="Genomic_DNA"/>
</dbReference>
<dbReference type="SUPFAM" id="SSF50985">
    <property type="entry name" value="RCC1/BLIP-II"/>
    <property type="match status" value="1"/>
</dbReference>
<dbReference type="PANTHER" id="PTHR45982">
    <property type="entry name" value="REGULATOR OF CHROMOSOME CONDENSATION"/>
    <property type="match status" value="1"/>
</dbReference>